<evidence type="ECO:0000313" key="2">
    <source>
        <dbReference type="Proteomes" id="UP000035680"/>
    </source>
</evidence>
<keyword evidence="1" id="KW-1133">Transmembrane helix</keyword>
<evidence type="ECO:0000256" key="1">
    <source>
        <dbReference type="SAM" id="Phobius"/>
    </source>
</evidence>
<keyword evidence="1" id="KW-0472">Membrane</keyword>
<feature type="transmembrane region" description="Helical" evidence="1">
    <location>
        <begin position="63"/>
        <end position="84"/>
    </location>
</feature>
<accession>A0A0K0G0P8</accession>
<proteinExistence type="predicted"/>
<keyword evidence="2" id="KW-1185">Reference proteome</keyword>
<reference evidence="2" key="1">
    <citation type="submission" date="2014-07" db="EMBL/GenBank/DDBJ databases">
        <authorList>
            <person name="Martin A.A"/>
            <person name="De Silva N."/>
        </authorList>
    </citation>
    <scope>NUCLEOTIDE SEQUENCE</scope>
</reference>
<name>A0A0K0G0P8_STRVS</name>
<dbReference type="AlphaFoldDB" id="A0A0K0G0P8"/>
<sequence length="171" mass="20204">MEQQENPYLNMSLQQNKTNKLKIDGIQKYYKKKIHEVKEESEEIQKSALQKLSDKVGKTKANFLLVGVILLILIILVIPVIFLYKNLLKPLLIMLKHKRKYLNVYAFWDNLTKKSFDDYYKKIKNKKYLSDKVLNQKVVQKIEGGEEVDVGISYLFDETLVDCYKNLLRKI</sequence>
<evidence type="ECO:0000313" key="3">
    <source>
        <dbReference type="WBParaSite" id="SVE_1828400.1"/>
    </source>
</evidence>
<keyword evidence="1" id="KW-0812">Transmembrane</keyword>
<dbReference type="STRING" id="75913.A0A0K0G0P8"/>
<reference evidence="3" key="2">
    <citation type="submission" date="2015-08" db="UniProtKB">
        <authorList>
            <consortium name="WormBaseParasite"/>
        </authorList>
    </citation>
    <scope>IDENTIFICATION</scope>
</reference>
<dbReference type="WBParaSite" id="SVE_1828400.1">
    <property type="protein sequence ID" value="SVE_1828400.1"/>
    <property type="gene ID" value="SVE_1828400"/>
</dbReference>
<organism evidence="2 3">
    <name type="scientific">Strongyloides venezuelensis</name>
    <name type="common">Threadworm</name>
    <dbReference type="NCBI Taxonomy" id="75913"/>
    <lineage>
        <taxon>Eukaryota</taxon>
        <taxon>Metazoa</taxon>
        <taxon>Ecdysozoa</taxon>
        <taxon>Nematoda</taxon>
        <taxon>Chromadorea</taxon>
        <taxon>Rhabditida</taxon>
        <taxon>Tylenchina</taxon>
        <taxon>Panagrolaimomorpha</taxon>
        <taxon>Strongyloidoidea</taxon>
        <taxon>Strongyloididae</taxon>
        <taxon>Strongyloides</taxon>
    </lineage>
</organism>
<protein>
    <submittedName>
        <fullName evidence="3">ABC transporter ATP-binding protein</fullName>
    </submittedName>
</protein>
<dbReference type="Proteomes" id="UP000035680">
    <property type="component" value="Unassembled WGS sequence"/>
</dbReference>